<organism evidence="1 2">
    <name type="scientific">Inconstantimicrobium mannanitabidum</name>
    <dbReference type="NCBI Taxonomy" id="1604901"/>
    <lineage>
        <taxon>Bacteria</taxon>
        <taxon>Bacillati</taxon>
        <taxon>Bacillota</taxon>
        <taxon>Clostridia</taxon>
        <taxon>Eubacteriales</taxon>
        <taxon>Clostridiaceae</taxon>
        <taxon>Inconstantimicrobium</taxon>
    </lineage>
</organism>
<accession>A0ACB5RIU1</accession>
<dbReference type="Proteomes" id="UP001058074">
    <property type="component" value="Unassembled WGS sequence"/>
</dbReference>
<sequence>MQNPYKICPTFETETFILRLVSEEDSEGLLKCYSDNKAQKIFNCDRCTGDFCMYTIEDMLQCIRAWLDAYSQQEFIRFAIIDKSLCKAIGTVEMFGYVGKCKNKTGILRVDVSSEYEIENNLNEIFSVCNENFFNLFEVDIIATKAIPEAVERWQTLLKLGFSEGKVYEGEHYYLSSK</sequence>
<protein>
    <submittedName>
        <fullName evidence="1">Uncharacterized protein</fullName>
    </submittedName>
</protein>
<proteinExistence type="predicted"/>
<comment type="caution">
    <text evidence="1">The sequence shown here is derived from an EMBL/GenBank/DDBJ whole genome shotgun (WGS) entry which is preliminary data.</text>
</comment>
<name>A0ACB5RIU1_9CLOT</name>
<evidence type="ECO:0000313" key="1">
    <source>
        <dbReference type="EMBL" id="GKX68993.1"/>
    </source>
</evidence>
<reference evidence="1" key="1">
    <citation type="journal article" date="2025" name="Int. J. Syst. Evol. Microbiol.">
        <title>Inconstantimicrobium mannanitabidum sp. nov., a novel member of the family Clostridiaceae isolated from anoxic soil under the treatment of reductive soil disinfestation.</title>
        <authorList>
            <person name="Ueki A."/>
            <person name="Tonouchi A."/>
            <person name="Honma S."/>
            <person name="Kaku N."/>
            <person name="Ueki K."/>
        </authorList>
    </citation>
    <scope>NUCLEOTIDE SEQUENCE</scope>
    <source>
        <strain evidence="1">TW13</strain>
    </source>
</reference>
<dbReference type="EMBL" id="BROD01000002">
    <property type="protein sequence ID" value="GKX68993.1"/>
    <property type="molecule type" value="Genomic_DNA"/>
</dbReference>
<keyword evidence="2" id="KW-1185">Reference proteome</keyword>
<evidence type="ECO:0000313" key="2">
    <source>
        <dbReference type="Proteomes" id="UP001058074"/>
    </source>
</evidence>
<gene>
    <name evidence="1" type="ORF">rsdtw13_42510</name>
</gene>